<protein>
    <submittedName>
        <fullName evidence="1">Uncharacterized protein</fullName>
    </submittedName>
</protein>
<accession>A0A0L8V9B2</accession>
<dbReference type="PATRIC" id="fig|1409788.3.peg.2232"/>
<reference evidence="2" key="1">
    <citation type="submission" date="2015-07" db="EMBL/GenBank/DDBJ databases">
        <title>Genome sequencing of Sunxiuqinia dokdonensis strain SK.</title>
        <authorList>
            <person name="Ahn S."/>
            <person name="Kim B.-C."/>
        </authorList>
    </citation>
    <scope>NUCLEOTIDE SEQUENCE [LARGE SCALE GENOMIC DNA]</scope>
    <source>
        <strain evidence="2">SK</strain>
    </source>
</reference>
<gene>
    <name evidence="1" type="ORF">NC99_21610</name>
</gene>
<dbReference type="AlphaFoldDB" id="A0A0L8V9B2"/>
<name>A0A0L8V9B2_9BACT</name>
<dbReference type="Proteomes" id="UP000036958">
    <property type="component" value="Unassembled WGS sequence"/>
</dbReference>
<evidence type="ECO:0000313" key="2">
    <source>
        <dbReference type="Proteomes" id="UP000036958"/>
    </source>
</evidence>
<proteinExistence type="predicted"/>
<comment type="caution">
    <text evidence="1">The sequence shown here is derived from an EMBL/GenBank/DDBJ whole genome shotgun (WGS) entry which is preliminary data.</text>
</comment>
<keyword evidence="2" id="KW-1185">Reference proteome</keyword>
<organism evidence="1 2">
    <name type="scientific">Sunxiuqinia dokdonensis</name>
    <dbReference type="NCBI Taxonomy" id="1409788"/>
    <lineage>
        <taxon>Bacteria</taxon>
        <taxon>Pseudomonadati</taxon>
        <taxon>Bacteroidota</taxon>
        <taxon>Bacteroidia</taxon>
        <taxon>Marinilabiliales</taxon>
        <taxon>Prolixibacteraceae</taxon>
        <taxon>Sunxiuqinia</taxon>
    </lineage>
</organism>
<evidence type="ECO:0000313" key="1">
    <source>
        <dbReference type="EMBL" id="KOH45036.1"/>
    </source>
</evidence>
<sequence>MEMPNPRNLNFVLGAIGNALRSLEELNKTGKIPLINSIVVNKSNHLPGEGIGWFLEAKNFEKLSKNQKKELVNQLLSEIYSYQKWDWVLRQLGLKPLKSKISNEVNSLKKYEKSGESEYHLRFKNYLAMNPQIFGLKENQNGKTEYQFPSADTIDVIFEYKSEIIGVEAKSIISDEKDILRGLFQCVKYKALVEAEQKVNDQIPNCRIVLAIEKKFPKNLLSVKNLLGIEVIDDIKMNKN</sequence>
<dbReference type="EMBL" id="LGIA01000149">
    <property type="protein sequence ID" value="KOH45036.1"/>
    <property type="molecule type" value="Genomic_DNA"/>
</dbReference>